<reference evidence="3 4" key="1">
    <citation type="submission" date="2013-07" db="EMBL/GenBank/DDBJ databases">
        <title>Genome of Archaeoglobus fulgidus.</title>
        <authorList>
            <person name="Fiebig A."/>
            <person name="Birkeland N.-K."/>
        </authorList>
    </citation>
    <scope>NUCLEOTIDE SEQUENCE [LARGE SCALE GENOMIC DNA]</scope>
    <source>
        <strain evidence="3 4">DSM 8774</strain>
    </source>
</reference>
<sequence length="378" mass="44226">MNFIAQALNLSKSAAGRLEERNILRKAFVRHPFFADIEEAFRFEKKFGQYEEGTIVIKAKDSLKVFRGFPKIRRALLLDPTIKKHFGDREVVLEEKMNGYNVRIVKVGDNLYAITRRGLICPYTTEKARTLIDDEFFRDYPDYMLCCEAVGRASPYVPTDVYGIETLEFFLFDVREGKTNQPVTIDEKKEIAEKYGFRLAEILETVSSDDVARIKEVVEKLNKNRREGVVFKDREMVLNPLKYTTSYANQSDLRYAFRFFGEYGRDFMLSRVIREAFQSFEFEEGEEDFNQRCLRLGRAILEPMIESIRECKRGEMVCEESELVFESPDVLELFKLHMKLLGVDFRIEVLDGGRVKLKRIMRSTSDRIRGILQGSTWR</sequence>
<dbReference type="Gene3D" id="3.30.1490.70">
    <property type="match status" value="1"/>
</dbReference>
<dbReference type="AlphaFoldDB" id="A0A075WBD8"/>
<accession>A0A075WBD8</accession>
<dbReference type="RefSeq" id="WP_010878352.1">
    <property type="nucleotide sequence ID" value="NZ_CP006577.1"/>
</dbReference>
<protein>
    <submittedName>
        <fullName evidence="3">RNA ligase family</fullName>
        <ecNumber evidence="3">6.5.1.1</ecNumber>
    </submittedName>
</protein>
<dbReference type="InterPro" id="IPR021122">
    <property type="entry name" value="RNA_ligase_dom_REL/Rnl2"/>
</dbReference>
<evidence type="ECO:0000259" key="1">
    <source>
        <dbReference type="Pfam" id="PF09414"/>
    </source>
</evidence>
<dbReference type="Pfam" id="PF09414">
    <property type="entry name" value="RNA_ligase"/>
    <property type="match status" value="1"/>
</dbReference>
<dbReference type="InterPro" id="IPR041596">
    <property type="entry name" value="Lig_Pab1020_C"/>
</dbReference>
<dbReference type="GO" id="GO:0003910">
    <property type="term" value="F:DNA ligase (ATP) activity"/>
    <property type="evidence" value="ECO:0007669"/>
    <property type="project" value="UniProtKB-EC"/>
</dbReference>
<dbReference type="Proteomes" id="UP000028501">
    <property type="component" value="Chromosome"/>
</dbReference>
<keyword evidence="3" id="KW-0436">Ligase</keyword>
<dbReference type="InterPro" id="IPR001072">
    <property type="entry name" value="RNA_ligase_Pab1020"/>
</dbReference>
<dbReference type="Gene3D" id="3.30.470.30">
    <property type="entry name" value="DNA ligase/mRNA capping enzyme"/>
    <property type="match status" value="1"/>
</dbReference>
<dbReference type="NCBIfam" id="TIGR01209">
    <property type="entry name" value="RNA ligase"/>
    <property type="match status" value="1"/>
</dbReference>
<dbReference type="HOGENOM" id="CLU_061502_0_0_2"/>
<dbReference type="Gene3D" id="3.10.450.740">
    <property type="match status" value="1"/>
</dbReference>
<dbReference type="GeneID" id="24794447"/>
<dbReference type="Pfam" id="PF18330">
    <property type="entry name" value="Lig_C"/>
    <property type="match status" value="1"/>
</dbReference>
<proteinExistence type="predicted"/>
<feature type="domain" description="RNA ligase" evidence="1">
    <location>
        <begin position="89"/>
        <end position="244"/>
    </location>
</feature>
<dbReference type="Gene3D" id="3.30.70.2160">
    <property type="match status" value="1"/>
</dbReference>
<dbReference type="KEGG" id="afg:AFULGI_00009330"/>
<dbReference type="CDD" id="cd07894">
    <property type="entry name" value="Adenylation_RNA_ligase"/>
    <property type="match status" value="1"/>
</dbReference>
<dbReference type="EC" id="6.5.1.1" evidence="3"/>
<dbReference type="EMBL" id="CP006577">
    <property type="protein sequence ID" value="AIG97725.1"/>
    <property type="molecule type" value="Genomic_DNA"/>
</dbReference>
<gene>
    <name evidence="3" type="ORF">AFULGI_00009330</name>
</gene>
<feature type="domain" description="RNA ligase Pab1020 C-terminal" evidence="2">
    <location>
        <begin position="255"/>
        <end position="375"/>
    </location>
</feature>
<name>A0A075WBD8_ARCFL</name>
<evidence type="ECO:0000259" key="2">
    <source>
        <dbReference type="Pfam" id="PF18330"/>
    </source>
</evidence>
<evidence type="ECO:0000313" key="4">
    <source>
        <dbReference type="Proteomes" id="UP000028501"/>
    </source>
</evidence>
<dbReference type="PRINTS" id="PR01048">
    <property type="entry name" value="Y414FAMILY"/>
</dbReference>
<evidence type="ECO:0000313" key="3">
    <source>
        <dbReference type="EMBL" id="AIG97725.1"/>
    </source>
</evidence>
<dbReference type="SUPFAM" id="SSF56091">
    <property type="entry name" value="DNA ligase/mRNA capping enzyme, catalytic domain"/>
    <property type="match status" value="1"/>
</dbReference>
<organism evidence="3 4">
    <name type="scientific">Archaeoglobus fulgidus DSM 8774</name>
    <dbReference type="NCBI Taxonomy" id="1344584"/>
    <lineage>
        <taxon>Archaea</taxon>
        <taxon>Methanobacteriati</taxon>
        <taxon>Methanobacteriota</taxon>
        <taxon>Archaeoglobi</taxon>
        <taxon>Archaeoglobales</taxon>
        <taxon>Archaeoglobaceae</taxon>
        <taxon>Archaeoglobus</taxon>
    </lineage>
</organism>